<dbReference type="PANTHER" id="PTHR34351:SF2">
    <property type="entry name" value="DUF58 DOMAIN-CONTAINING PROTEIN"/>
    <property type="match status" value="1"/>
</dbReference>
<dbReference type="Pfam" id="PF01882">
    <property type="entry name" value="DUF58"/>
    <property type="match status" value="1"/>
</dbReference>
<organism evidence="2 3">
    <name type="scientific">Hathewaya histolytica</name>
    <name type="common">Clostridium histolyticum</name>
    <dbReference type="NCBI Taxonomy" id="1498"/>
    <lineage>
        <taxon>Bacteria</taxon>
        <taxon>Bacillati</taxon>
        <taxon>Bacillota</taxon>
        <taxon>Clostridia</taxon>
        <taxon>Eubacteriales</taxon>
        <taxon>Clostridiaceae</taxon>
        <taxon>Hathewaya</taxon>
    </lineage>
</organism>
<dbReference type="KEGG" id="hhw:NCTC503_00409"/>
<dbReference type="Proteomes" id="UP000308489">
    <property type="component" value="Chromosome 1"/>
</dbReference>
<evidence type="ECO:0000313" key="3">
    <source>
        <dbReference type="Proteomes" id="UP000308489"/>
    </source>
</evidence>
<keyword evidence="3" id="KW-1185">Reference proteome</keyword>
<dbReference type="AlphaFoldDB" id="A0A4U9QZY3"/>
<sequence>MYIIFICILIFLLYKLSNYTKEKGFQKLEVYRELSKKSVFQEEEFKISTVLENRKKLPISFIYIREKFPAEFQSVSNNLQIENEGFKFNVSRYSLKGYEKGKRTIRLKAKKRGVYTISQVEITIGDIFGFSTTKKEFLNYLQLVVYPKVINIDNYKFSSTNLFGDNVIKRWIYKDPLFIKGIREYTIGDRMKDIHWSSSAKMNKLMVKEYDYTSDREVIIIVNVDFGDGIWRSSHEGEMENAISIAASIATYCVKAGISTGMWTNAKVMSENNERLKEVKPSVYSLKGILELCARMYYMKDISFIELLKNKAKKLKNNCTYIIIASFIDEDSLNFLYSLSVKGIDIILIDVSSKLKLPKIRGIQKLDFRGLRKNDKLV</sequence>
<evidence type="ECO:0000259" key="1">
    <source>
        <dbReference type="Pfam" id="PF01882"/>
    </source>
</evidence>
<protein>
    <submittedName>
        <fullName evidence="2">Uncharacterized conserved protein (Some members contain a von Willebrand factor type A (VWA) domain)</fullName>
    </submittedName>
</protein>
<feature type="domain" description="DUF58" evidence="1">
    <location>
        <begin position="182"/>
        <end position="268"/>
    </location>
</feature>
<dbReference type="InterPro" id="IPR002881">
    <property type="entry name" value="DUF58"/>
</dbReference>
<gene>
    <name evidence="2" type="ORF">NCTC503_00409</name>
</gene>
<evidence type="ECO:0000313" key="2">
    <source>
        <dbReference type="EMBL" id="VTQ83728.1"/>
    </source>
</evidence>
<reference evidence="2 3" key="1">
    <citation type="submission" date="2019-05" db="EMBL/GenBank/DDBJ databases">
        <authorList>
            <consortium name="Pathogen Informatics"/>
        </authorList>
    </citation>
    <scope>NUCLEOTIDE SEQUENCE [LARGE SCALE GENOMIC DNA]</scope>
    <source>
        <strain evidence="2 3">NCTC503</strain>
    </source>
</reference>
<dbReference type="OrthoDB" id="9789943at2"/>
<dbReference type="RefSeq" id="WP_138209212.1">
    <property type="nucleotide sequence ID" value="NZ_CBCRUQ010000008.1"/>
</dbReference>
<proteinExistence type="predicted"/>
<dbReference type="PANTHER" id="PTHR34351">
    <property type="entry name" value="SLR1927 PROTEIN-RELATED"/>
    <property type="match status" value="1"/>
</dbReference>
<accession>A0A4U9QZY3</accession>
<dbReference type="EMBL" id="LR590481">
    <property type="protein sequence ID" value="VTQ83728.1"/>
    <property type="molecule type" value="Genomic_DNA"/>
</dbReference>
<name>A0A4U9QZY3_HATHI</name>